<dbReference type="EMBL" id="JBEZAM010000001">
    <property type="protein sequence ID" value="MEU7291894.1"/>
    <property type="molecule type" value="Genomic_DNA"/>
</dbReference>
<accession>A0ABV3CNW3</accession>
<dbReference type="PANTHER" id="PTHR42883:SF2">
    <property type="entry name" value="THYMIDYLYLTRANSFERASE"/>
    <property type="match status" value="1"/>
</dbReference>
<dbReference type="EC" id="2.7.7.24" evidence="2"/>
<dbReference type="NCBIfam" id="TIGR01208">
    <property type="entry name" value="rmlA_long"/>
    <property type="match status" value="1"/>
</dbReference>
<dbReference type="PANTHER" id="PTHR42883">
    <property type="entry name" value="GLUCOSE-1-PHOSPHATE THYMIDYLTRANSFERASE"/>
    <property type="match status" value="1"/>
</dbReference>
<reference evidence="2 3" key="1">
    <citation type="submission" date="2024-06" db="EMBL/GenBank/DDBJ databases">
        <title>The Natural Products Discovery Center: Release of the First 8490 Sequenced Strains for Exploring Actinobacteria Biosynthetic Diversity.</title>
        <authorList>
            <person name="Kalkreuter E."/>
            <person name="Kautsar S.A."/>
            <person name="Yang D."/>
            <person name="Bader C.D."/>
            <person name="Teijaro C.N."/>
            <person name="Fluegel L."/>
            <person name="Davis C.M."/>
            <person name="Simpson J.R."/>
            <person name="Lauterbach L."/>
            <person name="Steele A.D."/>
            <person name="Gui C."/>
            <person name="Meng S."/>
            <person name="Li G."/>
            <person name="Viehrig K."/>
            <person name="Ye F."/>
            <person name="Su P."/>
            <person name="Kiefer A.F."/>
            <person name="Nichols A."/>
            <person name="Cepeda A.J."/>
            <person name="Yan W."/>
            <person name="Fan B."/>
            <person name="Jiang Y."/>
            <person name="Adhikari A."/>
            <person name="Zheng C.-J."/>
            <person name="Schuster L."/>
            <person name="Cowan T.M."/>
            <person name="Smanski M.J."/>
            <person name="Chevrette M.G."/>
            <person name="De Carvalho L.P.S."/>
            <person name="Shen B."/>
        </authorList>
    </citation>
    <scope>NUCLEOTIDE SEQUENCE [LARGE SCALE GENOMIC DNA]</scope>
    <source>
        <strain evidence="2 3">NPDC045705</strain>
    </source>
</reference>
<dbReference type="InterPro" id="IPR005908">
    <property type="entry name" value="G1P_thy_trans_l"/>
</dbReference>
<comment type="caution">
    <text evidence="2">The sequence shown here is derived from an EMBL/GenBank/DDBJ whole genome shotgun (WGS) entry which is preliminary data.</text>
</comment>
<evidence type="ECO:0000259" key="1">
    <source>
        <dbReference type="Pfam" id="PF00483"/>
    </source>
</evidence>
<dbReference type="SUPFAM" id="SSF53448">
    <property type="entry name" value="Nucleotide-diphospho-sugar transferases"/>
    <property type="match status" value="1"/>
</dbReference>
<evidence type="ECO:0000313" key="2">
    <source>
        <dbReference type="EMBL" id="MEU7291894.1"/>
    </source>
</evidence>
<dbReference type="InterPro" id="IPR005835">
    <property type="entry name" value="NTP_transferase_dom"/>
</dbReference>
<sequence length="355" mass="37316">MKALVLSGGSGTRLRPFTYSMPKQLIPVANTPVLVHVLRNITDLGVTEIGVVVGDRAAEIEAVVGDGSRFGARVTYLRQDAPRGLAHTVAIARDFLGDDDFAMYLGDIMLPDGIADAAAEFTARRPAAMVLVHKVADPRAFGVVELGPDGEVLGLVEKPQEPRSDLALCGVYFFTSAVHEAVAAIEPGPRGELEITDAVQWLVSAGAPVRAHHYSGYWKDTGRVEDVLDCNRYLLDAVRGSVAGHVDEGSELIGPVVVEEGARIVRSRVTGPVVVGAGSVVRDSHLGPYTSVGRDCVVVGSRLEDSIALDGASVTGIRSLRHSVIGRSASVGPTGGGADHVRLVVGDHTRVEVAS</sequence>
<dbReference type="CDD" id="cd04189">
    <property type="entry name" value="G1P_TT_long"/>
    <property type="match status" value="1"/>
</dbReference>
<proteinExistence type="predicted"/>
<organism evidence="2 3">
    <name type="scientific">Streptomyces exfoliatus</name>
    <name type="common">Streptomyces hydrogenans</name>
    <dbReference type="NCBI Taxonomy" id="1905"/>
    <lineage>
        <taxon>Bacteria</taxon>
        <taxon>Bacillati</taxon>
        <taxon>Actinomycetota</taxon>
        <taxon>Actinomycetes</taxon>
        <taxon>Kitasatosporales</taxon>
        <taxon>Streptomycetaceae</taxon>
        <taxon>Streptomyces</taxon>
    </lineage>
</organism>
<name>A0ABV3CNW3_STREX</name>
<dbReference type="InterPro" id="IPR029044">
    <property type="entry name" value="Nucleotide-diphossugar_trans"/>
</dbReference>
<dbReference type="Proteomes" id="UP001551210">
    <property type="component" value="Unassembled WGS sequence"/>
</dbReference>
<dbReference type="Gene3D" id="3.90.550.10">
    <property type="entry name" value="Spore Coat Polysaccharide Biosynthesis Protein SpsA, Chain A"/>
    <property type="match status" value="1"/>
</dbReference>
<dbReference type="GO" id="GO:0008879">
    <property type="term" value="F:glucose-1-phosphate thymidylyltransferase activity"/>
    <property type="evidence" value="ECO:0007669"/>
    <property type="project" value="UniProtKB-EC"/>
</dbReference>
<evidence type="ECO:0000313" key="3">
    <source>
        <dbReference type="Proteomes" id="UP001551210"/>
    </source>
</evidence>
<gene>
    <name evidence="2" type="ORF">AB0A76_01610</name>
</gene>
<keyword evidence="3" id="KW-1185">Reference proteome</keyword>
<dbReference type="InterPro" id="IPR011004">
    <property type="entry name" value="Trimer_LpxA-like_sf"/>
</dbReference>
<dbReference type="Pfam" id="PF00483">
    <property type="entry name" value="NTP_transferase"/>
    <property type="match status" value="1"/>
</dbReference>
<dbReference type="SUPFAM" id="SSF51161">
    <property type="entry name" value="Trimeric LpxA-like enzymes"/>
    <property type="match status" value="1"/>
</dbReference>
<keyword evidence="2" id="KW-0808">Transferase</keyword>
<feature type="domain" description="Nucleotidyl transferase" evidence="1">
    <location>
        <begin position="2"/>
        <end position="235"/>
    </location>
</feature>
<dbReference type="RefSeq" id="WP_359203217.1">
    <property type="nucleotide sequence ID" value="NZ_JBEZAM010000001.1"/>
</dbReference>
<protein>
    <submittedName>
        <fullName evidence="2">Glucose-1-phosphate thymidylyltransferase</fullName>
        <ecNumber evidence="2">2.7.7.24</ecNumber>
    </submittedName>
</protein>
<keyword evidence="2" id="KW-0548">Nucleotidyltransferase</keyword>